<evidence type="ECO:0000256" key="5">
    <source>
        <dbReference type="ARBA" id="ARBA00022989"/>
    </source>
</evidence>
<feature type="transmembrane region" description="Helical" evidence="7">
    <location>
        <begin position="12"/>
        <end position="33"/>
    </location>
</feature>
<dbReference type="PANTHER" id="PTHR32243:SF18">
    <property type="entry name" value="INNER MEMBRANE ABC TRANSPORTER PERMEASE PROTEIN YCJP"/>
    <property type="match status" value="1"/>
</dbReference>
<evidence type="ECO:0000256" key="1">
    <source>
        <dbReference type="ARBA" id="ARBA00004651"/>
    </source>
</evidence>
<evidence type="ECO:0000256" key="4">
    <source>
        <dbReference type="ARBA" id="ARBA00022692"/>
    </source>
</evidence>
<evidence type="ECO:0000313" key="9">
    <source>
        <dbReference type="EMBL" id="PYZ97602.1"/>
    </source>
</evidence>
<feature type="transmembrane region" description="Helical" evidence="7">
    <location>
        <begin position="77"/>
        <end position="97"/>
    </location>
</feature>
<evidence type="ECO:0000256" key="6">
    <source>
        <dbReference type="ARBA" id="ARBA00023136"/>
    </source>
</evidence>
<protein>
    <submittedName>
        <fullName evidence="9">ABC transporter permease</fullName>
    </submittedName>
</protein>
<dbReference type="GO" id="GO:0055085">
    <property type="term" value="P:transmembrane transport"/>
    <property type="evidence" value="ECO:0007669"/>
    <property type="project" value="InterPro"/>
</dbReference>
<dbReference type="RefSeq" id="WP_110516842.1">
    <property type="nucleotide sequence ID" value="NZ_PDOF01000001.1"/>
</dbReference>
<feature type="transmembrane region" description="Helical" evidence="7">
    <location>
        <begin position="109"/>
        <end position="129"/>
    </location>
</feature>
<sequence>MLSRKQRFLTKTGLYFCYFVILAFFLFPLLWVISLSLKTREELFATPPTIIPETFAFENYARVIEQSGVLNYIQNSFVIVTATVIVTLLTAIPAAYAISRFKFKGKSPLLVIILMTQMISAVVISIPLYRLFAQLDLINNYVVLIIVYVAVVLPFSTWFLKGYFDTIPYAMDEAAIVDGCSKFQILTKILIPTSVPGIVSVTILVAVQSWSQFVIPYILLDDDRLYPVSVGVMNLQSTQESVSTHLLAAGSVISVLPVIILFILLQRFIVGALTSGAVKG</sequence>
<dbReference type="GO" id="GO:0005886">
    <property type="term" value="C:plasma membrane"/>
    <property type="evidence" value="ECO:0007669"/>
    <property type="project" value="UniProtKB-SubCell"/>
</dbReference>
<feature type="transmembrane region" description="Helical" evidence="7">
    <location>
        <begin position="185"/>
        <end position="207"/>
    </location>
</feature>
<dbReference type="Pfam" id="PF00528">
    <property type="entry name" value="BPD_transp_1"/>
    <property type="match status" value="1"/>
</dbReference>
<organism evidence="9 10">
    <name type="scientific">Alteribacter lacisalsi</name>
    <dbReference type="NCBI Taxonomy" id="2045244"/>
    <lineage>
        <taxon>Bacteria</taxon>
        <taxon>Bacillati</taxon>
        <taxon>Bacillota</taxon>
        <taxon>Bacilli</taxon>
        <taxon>Bacillales</taxon>
        <taxon>Bacillaceae</taxon>
        <taxon>Alteribacter</taxon>
    </lineage>
</organism>
<dbReference type="Proteomes" id="UP000248066">
    <property type="component" value="Unassembled WGS sequence"/>
</dbReference>
<comment type="caution">
    <text evidence="9">The sequence shown here is derived from an EMBL/GenBank/DDBJ whole genome shotgun (WGS) entry which is preliminary data.</text>
</comment>
<evidence type="ECO:0000313" key="10">
    <source>
        <dbReference type="Proteomes" id="UP000248066"/>
    </source>
</evidence>
<dbReference type="SUPFAM" id="SSF161098">
    <property type="entry name" value="MetI-like"/>
    <property type="match status" value="1"/>
</dbReference>
<evidence type="ECO:0000259" key="8">
    <source>
        <dbReference type="PROSITE" id="PS50928"/>
    </source>
</evidence>
<gene>
    <name evidence="9" type="ORF">CR205_03130</name>
</gene>
<dbReference type="AlphaFoldDB" id="A0A2W0HKI2"/>
<dbReference type="PROSITE" id="PS50928">
    <property type="entry name" value="ABC_TM1"/>
    <property type="match status" value="1"/>
</dbReference>
<keyword evidence="10" id="KW-1185">Reference proteome</keyword>
<dbReference type="InterPro" id="IPR000515">
    <property type="entry name" value="MetI-like"/>
</dbReference>
<dbReference type="EMBL" id="PDOF01000001">
    <property type="protein sequence ID" value="PYZ97602.1"/>
    <property type="molecule type" value="Genomic_DNA"/>
</dbReference>
<dbReference type="InterPro" id="IPR050901">
    <property type="entry name" value="BP-dep_ABC_trans_perm"/>
</dbReference>
<comment type="subcellular location">
    <subcellularLocation>
        <location evidence="1 7">Cell membrane</location>
        <topology evidence="1 7">Multi-pass membrane protein</topology>
    </subcellularLocation>
</comment>
<proteinExistence type="inferred from homology"/>
<evidence type="ECO:0000256" key="7">
    <source>
        <dbReference type="RuleBase" id="RU363032"/>
    </source>
</evidence>
<keyword evidence="6 7" id="KW-0472">Membrane</keyword>
<dbReference type="CDD" id="cd06261">
    <property type="entry name" value="TM_PBP2"/>
    <property type="match status" value="1"/>
</dbReference>
<dbReference type="InterPro" id="IPR035906">
    <property type="entry name" value="MetI-like_sf"/>
</dbReference>
<name>A0A2W0HKI2_9BACI</name>
<evidence type="ECO:0000256" key="3">
    <source>
        <dbReference type="ARBA" id="ARBA00022475"/>
    </source>
</evidence>
<comment type="similarity">
    <text evidence="7">Belongs to the binding-protein-dependent transport system permease family.</text>
</comment>
<keyword evidence="5 7" id="KW-1133">Transmembrane helix</keyword>
<keyword evidence="2 7" id="KW-0813">Transport</keyword>
<dbReference type="PANTHER" id="PTHR32243">
    <property type="entry name" value="MALTOSE TRANSPORT SYSTEM PERMEASE-RELATED"/>
    <property type="match status" value="1"/>
</dbReference>
<dbReference type="Gene3D" id="1.10.3720.10">
    <property type="entry name" value="MetI-like"/>
    <property type="match status" value="1"/>
</dbReference>
<feature type="transmembrane region" description="Helical" evidence="7">
    <location>
        <begin position="141"/>
        <end position="164"/>
    </location>
</feature>
<dbReference type="OrthoDB" id="9810086at2"/>
<keyword evidence="3" id="KW-1003">Cell membrane</keyword>
<feature type="domain" description="ABC transmembrane type-1" evidence="8">
    <location>
        <begin position="73"/>
        <end position="265"/>
    </location>
</feature>
<accession>A0A2W0HKI2</accession>
<evidence type="ECO:0000256" key="2">
    <source>
        <dbReference type="ARBA" id="ARBA00022448"/>
    </source>
</evidence>
<feature type="transmembrane region" description="Helical" evidence="7">
    <location>
        <begin position="242"/>
        <end position="265"/>
    </location>
</feature>
<keyword evidence="4 7" id="KW-0812">Transmembrane</keyword>
<reference evidence="9 10" key="1">
    <citation type="submission" date="2017-10" db="EMBL/GenBank/DDBJ databases">
        <title>Bacillus sp. nov., a halophilic bacterium isolated from a Yangshapao Lake.</title>
        <authorList>
            <person name="Wang H."/>
        </authorList>
    </citation>
    <scope>NUCLEOTIDE SEQUENCE [LARGE SCALE GENOMIC DNA]</scope>
    <source>
        <strain evidence="9 10">YSP-3</strain>
    </source>
</reference>